<dbReference type="PROSITE" id="PS50181">
    <property type="entry name" value="FBOX"/>
    <property type="match status" value="1"/>
</dbReference>
<dbReference type="InterPro" id="IPR036047">
    <property type="entry name" value="F-box-like_dom_sf"/>
</dbReference>
<dbReference type="OrthoDB" id="6421103at2759"/>
<name>A0A4Y2NAS5_ARAVE</name>
<feature type="domain" description="F-box" evidence="1">
    <location>
        <begin position="25"/>
        <end position="71"/>
    </location>
</feature>
<gene>
    <name evidence="2" type="ORF">AVEN_215439_1</name>
</gene>
<evidence type="ECO:0000313" key="3">
    <source>
        <dbReference type="Proteomes" id="UP000499080"/>
    </source>
</evidence>
<dbReference type="Pfam" id="PF12937">
    <property type="entry name" value="F-box-like"/>
    <property type="match status" value="1"/>
</dbReference>
<dbReference type="SUPFAM" id="SSF81383">
    <property type="entry name" value="F-box domain"/>
    <property type="match status" value="1"/>
</dbReference>
<dbReference type="Proteomes" id="UP000499080">
    <property type="component" value="Unassembled WGS sequence"/>
</dbReference>
<dbReference type="EMBL" id="BGPR01008669">
    <property type="protein sequence ID" value="GBN35247.1"/>
    <property type="molecule type" value="Genomic_DNA"/>
</dbReference>
<dbReference type="PANTHER" id="PTHR20872">
    <property type="match status" value="1"/>
</dbReference>
<proteinExistence type="predicted"/>
<dbReference type="Gene3D" id="1.20.1280.50">
    <property type="match status" value="1"/>
</dbReference>
<sequence>MDPVSDYFRIQLAEMVDFTEECDKQVQWAQLPSIPLEGIYSFLLREDQINMSQVCRNWSEGFSSPSVWKKFMFSLTEAQLSMDPCPKIKCAEKYSRMFRHVEIDCIRNADEHLIETGHCKKYPFFPDFFRIFDGLKLFCCQNGFFTVFRSTIKRF</sequence>
<comment type="caution">
    <text evidence="2">The sequence shown here is derived from an EMBL/GenBank/DDBJ whole genome shotgun (WGS) entry which is preliminary data.</text>
</comment>
<evidence type="ECO:0000313" key="2">
    <source>
        <dbReference type="EMBL" id="GBN35247.1"/>
    </source>
</evidence>
<dbReference type="AlphaFoldDB" id="A0A4Y2NAS5"/>
<dbReference type="PANTHER" id="PTHR20872:SF1">
    <property type="entry name" value="F-BOX DOMAIN-CONTAINING PROTEIN"/>
    <property type="match status" value="1"/>
</dbReference>
<dbReference type="InterPro" id="IPR001810">
    <property type="entry name" value="F-box_dom"/>
</dbReference>
<evidence type="ECO:0000259" key="1">
    <source>
        <dbReference type="PROSITE" id="PS50181"/>
    </source>
</evidence>
<keyword evidence="3" id="KW-1185">Reference proteome</keyword>
<reference evidence="2 3" key="1">
    <citation type="journal article" date="2019" name="Sci. Rep.">
        <title>Orb-weaving spider Araneus ventricosus genome elucidates the spidroin gene catalogue.</title>
        <authorList>
            <person name="Kono N."/>
            <person name="Nakamura H."/>
            <person name="Ohtoshi R."/>
            <person name="Moran D.A.P."/>
            <person name="Shinohara A."/>
            <person name="Yoshida Y."/>
            <person name="Fujiwara M."/>
            <person name="Mori M."/>
            <person name="Tomita M."/>
            <person name="Arakawa K."/>
        </authorList>
    </citation>
    <scope>NUCLEOTIDE SEQUENCE [LARGE SCALE GENOMIC DNA]</scope>
</reference>
<protein>
    <recommendedName>
        <fullName evidence="1">F-box domain-containing protein</fullName>
    </recommendedName>
</protein>
<accession>A0A4Y2NAS5</accession>
<organism evidence="2 3">
    <name type="scientific">Araneus ventricosus</name>
    <name type="common">Orbweaver spider</name>
    <name type="synonym">Epeira ventricosa</name>
    <dbReference type="NCBI Taxonomy" id="182803"/>
    <lineage>
        <taxon>Eukaryota</taxon>
        <taxon>Metazoa</taxon>
        <taxon>Ecdysozoa</taxon>
        <taxon>Arthropoda</taxon>
        <taxon>Chelicerata</taxon>
        <taxon>Arachnida</taxon>
        <taxon>Araneae</taxon>
        <taxon>Araneomorphae</taxon>
        <taxon>Entelegynae</taxon>
        <taxon>Araneoidea</taxon>
        <taxon>Araneidae</taxon>
        <taxon>Araneus</taxon>
    </lineage>
</organism>